<organism evidence="3 4">
    <name type="scientific">Enterovibrio qingdaonensis</name>
    <dbReference type="NCBI Taxonomy" id="2899818"/>
    <lineage>
        <taxon>Bacteria</taxon>
        <taxon>Pseudomonadati</taxon>
        <taxon>Pseudomonadota</taxon>
        <taxon>Gammaproteobacteria</taxon>
        <taxon>Vibrionales</taxon>
        <taxon>Vibrionaceae</taxon>
        <taxon>Enterovibrio</taxon>
    </lineage>
</organism>
<dbReference type="Proteomes" id="UP001149821">
    <property type="component" value="Unassembled WGS sequence"/>
</dbReference>
<accession>A0ABT5QPG8</accession>
<dbReference type="Gene3D" id="1.20.120.450">
    <property type="entry name" value="dinb family like domain"/>
    <property type="match status" value="1"/>
</dbReference>
<name>A0ABT5QPG8_9GAMM</name>
<keyword evidence="2" id="KW-0479">Metal-binding</keyword>
<comment type="caution">
    <text evidence="3">The sequence shown here is derived from an EMBL/GenBank/DDBJ whole genome shotgun (WGS) entry which is preliminary data.</text>
</comment>
<comment type="similarity">
    <text evidence="1">Belongs to the DinB family.</text>
</comment>
<dbReference type="InterPro" id="IPR034660">
    <property type="entry name" value="DinB/YfiT-like"/>
</dbReference>
<protein>
    <submittedName>
        <fullName evidence="3">Damage-inducible protein DinB</fullName>
    </submittedName>
</protein>
<evidence type="ECO:0000313" key="4">
    <source>
        <dbReference type="Proteomes" id="UP001149821"/>
    </source>
</evidence>
<dbReference type="Pfam" id="PF05163">
    <property type="entry name" value="DinB"/>
    <property type="match status" value="1"/>
</dbReference>
<keyword evidence="4" id="KW-1185">Reference proteome</keyword>
<evidence type="ECO:0000256" key="2">
    <source>
        <dbReference type="ARBA" id="ARBA00022723"/>
    </source>
</evidence>
<gene>
    <name evidence="3" type="ORF">LRP49_17020</name>
</gene>
<dbReference type="SUPFAM" id="SSF109854">
    <property type="entry name" value="DinB/YfiT-like putative metalloenzymes"/>
    <property type="match status" value="1"/>
</dbReference>
<evidence type="ECO:0000256" key="1">
    <source>
        <dbReference type="ARBA" id="ARBA00008635"/>
    </source>
</evidence>
<dbReference type="PANTHER" id="PTHR37302">
    <property type="entry name" value="SLR1116 PROTEIN"/>
    <property type="match status" value="1"/>
</dbReference>
<sequence>MKAQFVLLARYNQWMNEALYTKAREMTDNDLYADKGAFFGSAFHTLSHIYTGDLLWLARFTSVKSAVDLDKGLGVFPTATSNKVHFCSTLDDLENGRKALDALILEWVEGIDATEFEGHVTYRNLSGAMFSDPLPSVLLHFFNHQTHHRGQFTTLLSQSGESDYFTDLIGLLRE</sequence>
<proteinExistence type="inferred from homology"/>
<dbReference type="PANTHER" id="PTHR37302:SF1">
    <property type="entry name" value="PROTEIN DINB"/>
    <property type="match status" value="1"/>
</dbReference>
<reference evidence="3" key="1">
    <citation type="submission" date="2021-12" db="EMBL/GenBank/DDBJ databases">
        <title>Enterovibrio ZSDZ35 sp. nov. and Enterovibrio ZSDZ42 sp. nov., isolated from coastal seawater in Qingdao.</title>
        <authorList>
            <person name="Zhang P."/>
        </authorList>
    </citation>
    <scope>NUCLEOTIDE SEQUENCE</scope>
    <source>
        <strain evidence="3">ZSDZ35</strain>
    </source>
</reference>
<evidence type="ECO:0000313" key="3">
    <source>
        <dbReference type="EMBL" id="MDD1782878.1"/>
    </source>
</evidence>
<dbReference type="EMBL" id="JAJUBB010000013">
    <property type="protein sequence ID" value="MDD1782878.1"/>
    <property type="molecule type" value="Genomic_DNA"/>
</dbReference>
<dbReference type="InterPro" id="IPR007837">
    <property type="entry name" value="DinB"/>
</dbReference>
<dbReference type="RefSeq" id="WP_274143510.1">
    <property type="nucleotide sequence ID" value="NZ_JAJUBB010000013.1"/>
</dbReference>